<evidence type="ECO:0000313" key="1">
    <source>
        <dbReference type="EMBL" id="KAJ9054266.1"/>
    </source>
</evidence>
<reference evidence="1" key="1">
    <citation type="submission" date="2022-04" db="EMBL/GenBank/DDBJ databases">
        <title>Genome of the entomopathogenic fungus Entomophthora muscae.</title>
        <authorList>
            <person name="Elya C."/>
            <person name="Lovett B.R."/>
            <person name="Lee E."/>
            <person name="Macias A.M."/>
            <person name="Hajek A.E."/>
            <person name="De Bivort B.L."/>
            <person name="Kasson M.T."/>
            <person name="De Fine Licht H.H."/>
            <person name="Stajich J.E."/>
        </authorList>
    </citation>
    <scope>NUCLEOTIDE SEQUENCE</scope>
    <source>
        <strain evidence="1">Berkeley</strain>
    </source>
</reference>
<dbReference type="EMBL" id="QTSX02006457">
    <property type="protein sequence ID" value="KAJ9054266.1"/>
    <property type="molecule type" value="Genomic_DNA"/>
</dbReference>
<sequence>MHSIVRISNLLVKQPTLRVLYPKALPCTFKQLYTTDSKLPSNFAIERELPEIKDNRKRNVLLALGGVMFWAGVLAVSFNYQKQNTSIVKATLFAAKYNKQAIALLGSDIDFTSSWPWIHGEINHMKGRIDFSYSIKGSKGTGKLVFKSFRRSTEWTPQVFDVHFDEAVVSLLPDQSSLNAIKASLV</sequence>
<evidence type="ECO:0000313" key="2">
    <source>
        <dbReference type="Proteomes" id="UP001165960"/>
    </source>
</evidence>
<protein>
    <submittedName>
        <fullName evidence="1">Uncharacterized protein</fullName>
    </submittedName>
</protein>
<accession>A0ACC2RW54</accession>
<proteinExistence type="predicted"/>
<comment type="caution">
    <text evidence="1">The sequence shown here is derived from an EMBL/GenBank/DDBJ whole genome shotgun (WGS) entry which is preliminary data.</text>
</comment>
<gene>
    <name evidence="1" type="ORF">DSO57_1016574</name>
</gene>
<organism evidence="1 2">
    <name type="scientific">Entomophthora muscae</name>
    <dbReference type="NCBI Taxonomy" id="34485"/>
    <lineage>
        <taxon>Eukaryota</taxon>
        <taxon>Fungi</taxon>
        <taxon>Fungi incertae sedis</taxon>
        <taxon>Zoopagomycota</taxon>
        <taxon>Entomophthoromycotina</taxon>
        <taxon>Entomophthoromycetes</taxon>
        <taxon>Entomophthorales</taxon>
        <taxon>Entomophthoraceae</taxon>
        <taxon>Entomophthora</taxon>
    </lineage>
</organism>
<dbReference type="Proteomes" id="UP001165960">
    <property type="component" value="Unassembled WGS sequence"/>
</dbReference>
<keyword evidence="2" id="KW-1185">Reference proteome</keyword>
<name>A0ACC2RW54_9FUNG</name>